<comment type="caution">
    <text evidence="3">The sequence shown here is derived from an EMBL/GenBank/DDBJ whole genome shotgun (WGS) entry which is preliminary data.</text>
</comment>
<evidence type="ECO:0000256" key="1">
    <source>
        <dbReference type="SAM" id="MobiDB-lite"/>
    </source>
</evidence>
<feature type="compositionally biased region" description="Low complexity" evidence="1">
    <location>
        <begin position="59"/>
        <end position="75"/>
    </location>
</feature>
<evidence type="ECO:0008006" key="5">
    <source>
        <dbReference type="Google" id="ProtNLM"/>
    </source>
</evidence>
<dbReference type="AlphaFoldDB" id="A0A4R5UNP4"/>
<sequence>MKSNTISGTTLNRRRKALGLLLACSALGSPLLSPLLATAQTLFPSQASPLPGLSDQQFGTAGTTTVTTNAGTTTGSALPSANAGTAPGTGTENESGSEAPATPTSPQASAAAERDTPFEEDLNQPYDQSLDADSGAGPIDQQEQPRVPGDPTGIRLGTFMLRPSVNQSINTEITRSGGAKLTRNYLATGIRGSLSSDWSRHSLTVTGDGTFEKDLSGGKRNFEPEGTIAADLRLDLADDTIAHVTGGYSFAREDNDDPNAVGGATEQSGVHQFNGGLSVERDLGLIRGLAALDATRYIYTDAELSGGNVISMKDRNRSGVDGRLRLGYELSPALIPFAEVAAGHTFYDRRRDSSGYERSSQSYAARSGVEFDFGEKLRGEIGTGYQVVDYDDSRLNSIDALTLDGNATWSPQRGTDVNLGLRTSVQDTTTAGESGWVEYELTAALAHEMRDNLIGRLSGSTVLRDFQGGTSDGKTWVAGAGLTWAINPYLDVTGDVEYEQSSGSDSSDQDIIRAGLGLTLKR</sequence>
<dbReference type="OrthoDB" id="7398962at2"/>
<gene>
    <name evidence="3" type="ORF">E2F50_04590</name>
</gene>
<feature type="compositionally biased region" description="Low complexity" evidence="1">
    <location>
        <begin position="97"/>
        <end position="111"/>
    </location>
</feature>
<keyword evidence="4" id="KW-1185">Reference proteome</keyword>
<keyword evidence="2" id="KW-0732">Signal</keyword>
<reference evidence="3 4" key="1">
    <citation type="submission" date="2019-03" db="EMBL/GenBank/DDBJ databases">
        <title>Rhizobium sp. nov., an bacterium isolated from biocrust in Mu Us Desert.</title>
        <authorList>
            <person name="Lixiong L."/>
        </authorList>
    </citation>
    <scope>NUCLEOTIDE SEQUENCE [LARGE SCALE GENOMIC DNA]</scope>
    <source>
        <strain evidence="3 4">SPY-1</strain>
    </source>
</reference>
<evidence type="ECO:0000313" key="3">
    <source>
        <dbReference type="EMBL" id="TDK39398.1"/>
    </source>
</evidence>
<evidence type="ECO:0000313" key="4">
    <source>
        <dbReference type="Proteomes" id="UP000295238"/>
    </source>
</evidence>
<feature type="chain" id="PRO_5020685069" description="Outer membrane beta-barrel protein" evidence="2">
    <location>
        <begin position="40"/>
        <end position="522"/>
    </location>
</feature>
<dbReference type="Proteomes" id="UP000295238">
    <property type="component" value="Unassembled WGS sequence"/>
</dbReference>
<protein>
    <recommendedName>
        <fullName evidence="5">Outer membrane beta-barrel protein</fullName>
    </recommendedName>
</protein>
<dbReference type="InterPro" id="IPR018759">
    <property type="entry name" value="BBP2_2"/>
</dbReference>
<name>A0A4R5UNP4_9HYPH</name>
<accession>A0A4R5UNP4</accession>
<feature type="compositionally biased region" description="Polar residues" evidence="1">
    <location>
        <begin position="76"/>
        <end position="96"/>
    </location>
</feature>
<organism evidence="3 4">
    <name type="scientific">Rhizobium deserti</name>
    <dbReference type="NCBI Taxonomy" id="2547961"/>
    <lineage>
        <taxon>Bacteria</taxon>
        <taxon>Pseudomonadati</taxon>
        <taxon>Pseudomonadota</taxon>
        <taxon>Alphaproteobacteria</taxon>
        <taxon>Hyphomicrobiales</taxon>
        <taxon>Rhizobiaceae</taxon>
        <taxon>Rhizobium/Agrobacterium group</taxon>
        <taxon>Rhizobium</taxon>
    </lineage>
</organism>
<proteinExistence type="predicted"/>
<feature type="region of interest" description="Disordered" evidence="1">
    <location>
        <begin position="53"/>
        <end position="153"/>
    </location>
</feature>
<evidence type="ECO:0000256" key="2">
    <source>
        <dbReference type="SAM" id="SignalP"/>
    </source>
</evidence>
<dbReference type="Pfam" id="PF10082">
    <property type="entry name" value="BBP2_2"/>
    <property type="match status" value="1"/>
</dbReference>
<dbReference type="RefSeq" id="WP_133314844.1">
    <property type="nucleotide sequence ID" value="NZ_SMTL01000001.1"/>
</dbReference>
<feature type="signal peptide" evidence="2">
    <location>
        <begin position="1"/>
        <end position="39"/>
    </location>
</feature>
<dbReference type="EMBL" id="SMTL01000001">
    <property type="protein sequence ID" value="TDK39398.1"/>
    <property type="molecule type" value="Genomic_DNA"/>
</dbReference>